<keyword evidence="1" id="KW-0732">Signal</keyword>
<dbReference type="EMBL" id="FOJN01000001">
    <property type="protein sequence ID" value="SFA38200.1"/>
    <property type="molecule type" value="Genomic_DNA"/>
</dbReference>
<proteinExistence type="predicted"/>
<dbReference type="PROSITE" id="PS51257">
    <property type="entry name" value="PROKAR_LIPOPROTEIN"/>
    <property type="match status" value="1"/>
</dbReference>
<dbReference type="AlphaFoldDB" id="A0A1I0SFC9"/>
<dbReference type="OrthoDB" id="4557045at2"/>
<evidence type="ECO:0000313" key="3">
    <source>
        <dbReference type="Proteomes" id="UP000182054"/>
    </source>
</evidence>
<sequence>MKRVWIGLAAIVLAGCGSAATEPTAPTTTTRPAATTNPYPLPAYDYVETRDGYISAFVNKQLTDDELSRIFYNLKSWYTTQDKEGGWFVQINCGTPDGPRLANGKFALDNLGAAQTGLAGAGAGEFAPLDTRQPCNA</sequence>
<name>A0A1I0SFC9_9NOCA</name>
<accession>A0A1I0SFC9</accession>
<reference evidence="2 3" key="1">
    <citation type="submission" date="2016-10" db="EMBL/GenBank/DDBJ databases">
        <authorList>
            <person name="de Groot N.N."/>
        </authorList>
    </citation>
    <scope>NUCLEOTIDE SEQUENCE [LARGE SCALE GENOMIC DNA]</scope>
    <source>
        <strain evidence="2 3">DSM 44908</strain>
    </source>
</reference>
<feature type="signal peptide" evidence="1">
    <location>
        <begin position="1"/>
        <end position="19"/>
    </location>
</feature>
<organism evidence="2 3">
    <name type="scientific">Rhodococcoides kroppenstedtii</name>
    <dbReference type="NCBI Taxonomy" id="293050"/>
    <lineage>
        <taxon>Bacteria</taxon>
        <taxon>Bacillati</taxon>
        <taxon>Actinomycetota</taxon>
        <taxon>Actinomycetes</taxon>
        <taxon>Mycobacteriales</taxon>
        <taxon>Nocardiaceae</taxon>
        <taxon>Rhodococcoides</taxon>
    </lineage>
</organism>
<dbReference type="RefSeq" id="WP_068361188.1">
    <property type="nucleotide sequence ID" value="NZ_FOJN01000001.1"/>
</dbReference>
<gene>
    <name evidence="2" type="ORF">SAMN05444374_10187</name>
</gene>
<protein>
    <submittedName>
        <fullName evidence="2">Uncharacterized protein</fullName>
    </submittedName>
</protein>
<evidence type="ECO:0000256" key="1">
    <source>
        <dbReference type="SAM" id="SignalP"/>
    </source>
</evidence>
<evidence type="ECO:0000313" key="2">
    <source>
        <dbReference type="EMBL" id="SFA38200.1"/>
    </source>
</evidence>
<dbReference type="GeneID" id="85484156"/>
<feature type="chain" id="PRO_5010176512" evidence="1">
    <location>
        <begin position="20"/>
        <end position="137"/>
    </location>
</feature>
<dbReference type="Proteomes" id="UP000182054">
    <property type="component" value="Unassembled WGS sequence"/>
</dbReference>